<protein>
    <recommendedName>
        <fullName evidence="3">Protein QmcA</fullName>
    </recommendedName>
</protein>
<dbReference type="PRINTS" id="PR00721">
    <property type="entry name" value="STOMATIN"/>
</dbReference>
<gene>
    <name evidence="10" type="primary">ybbK</name>
    <name evidence="10" type="ORF">KL86APRO_30074</name>
</gene>
<keyword evidence="4 8" id="KW-0812">Transmembrane</keyword>
<dbReference type="InterPro" id="IPR001107">
    <property type="entry name" value="Band_7"/>
</dbReference>
<evidence type="ECO:0000256" key="7">
    <source>
        <dbReference type="SAM" id="MobiDB-lite"/>
    </source>
</evidence>
<feature type="compositionally biased region" description="Pro residues" evidence="7">
    <location>
        <begin position="310"/>
        <end position="323"/>
    </location>
</feature>
<dbReference type="GO" id="GO:0098552">
    <property type="term" value="C:side of membrane"/>
    <property type="evidence" value="ECO:0007669"/>
    <property type="project" value="UniProtKB-ARBA"/>
</dbReference>
<keyword evidence="10" id="KW-0378">Hydrolase</keyword>
<sequence length="336" mass="36358">MPDTLPVFAVAVVVLAVVFVGLGVKVVSQGWEYTVERFGQYTRTLRPGLHVIVPFVDRIGSRLNMMEQVLDVPSQDVITRDNAMVTVDGVVFYQVLDAAKAAYEVRQLELAILNLTMTNIRTVMGGMDLDELLSQRDKINAELLAVVDLATNAWGVKVTRIEIKDISPPTDLVDAMARQMKAERLKRAAILDAEGLRQAAILEAEGRKQAAILEAEGAREAAFREAEARERAAEAEATATRMVSEAIAAGDVQAINYFVALKYVESLKEIASAPNGKLILMPWEASGVLGSLGGVGEIAKRVFGPEDAPQAPPPAPRPAPKAPAPQAEPRREGPWT</sequence>
<dbReference type="FunFam" id="3.30.479.30:FF:000004">
    <property type="entry name" value="Putative membrane protease family, stomatin"/>
    <property type="match status" value="1"/>
</dbReference>
<dbReference type="SUPFAM" id="SSF117892">
    <property type="entry name" value="Band 7/SPFH domain"/>
    <property type="match status" value="1"/>
</dbReference>
<dbReference type="PANTHER" id="PTHR43327">
    <property type="entry name" value="STOMATIN-LIKE PROTEIN 2, MITOCHONDRIAL"/>
    <property type="match status" value="1"/>
</dbReference>
<evidence type="ECO:0000256" key="6">
    <source>
        <dbReference type="ARBA" id="ARBA00023136"/>
    </source>
</evidence>
<comment type="subcellular location">
    <subcellularLocation>
        <location evidence="1">Membrane</location>
        <topology evidence="1">Single-pass membrane protein</topology>
    </subcellularLocation>
</comment>
<dbReference type="SMART" id="SM00244">
    <property type="entry name" value="PHB"/>
    <property type="match status" value="1"/>
</dbReference>
<proteinExistence type="inferred from homology"/>
<evidence type="ECO:0000313" key="10">
    <source>
        <dbReference type="EMBL" id="SBW12524.1"/>
    </source>
</evidence>
<dbReference type="AlphaFoldDB" id="A0A212KLI6"/>
<keyword evidence="10" id="KW-0645">Protease</keyword>
<dbReference type="PROSITE" id="PS01270">
    <property type="entry name" value="BAND_7"/>
    <property type="match status" value="1"/>
</dbReference>
<evidence type="ECO:0000256" key="8">
    <source>
        <dbReference type="SAM" id="Phobius"/>
    </source>
</evidence>
<dbReference type="EMBL" id="FLUO01000003">
    <property type="protein sequence ID" value="SBW12524.1"/>
    <property type="molecule type" value="Genomic_DNA"/>
</dbReference>
<dbReference type="PANTHER" id="PTHR43327:SF10">
    <property type="entry name" value="STOMATIN-LIKE PROTEIN 2, MITOCHONDRIAL"/>
    <property type="match status" value="1"/>
</dbReference>
<evidence type="ECO:0000259" key="9">
    <source>
        <dbReference type="SMART" id="SM00244"/>
    </source>
</evidence>
<evidence type="ECO:0000256" key="3">
    <source>
        <dbReference type="ARBA" id="ARBA00017055"/>
    </source>
</evidence>
<feature type="domain" description="Band 7" evidence="9">
    <location>
        <begin position="22"/>
        <end position="180"/>
    </location>
</feature>
<dbReference type="Pfam" id="PF01145">
    <property type="entry name" value="Band_7"/>
    <property type="match status" value="1"/>
</dbReference>
<dbReference type="Gene3D" id="3.30.479.30">
    <property type="entry name" value="Band 7 domain"/>
    <property type="match status" value="1"/>
</dbReference>
<dbReference type="GO" id="GO:0008233">
    <property type="term" value="F:peptidase activity"/>
    <property type="evidence" value="ECO:0007669"/>
    <property type="project" value="UniProtKB-KW"/>
</dbReference>
<dbReference type="InterPro" id="IPR036013">
    <property type="entry name" value="Band_7/SPFH_dom_sf"/>
</dbReference>
<dbReference type="GO" id="GO:0006508">
    <property type="term" value="P:proteolysis"/>
    <property type="evidence" value="ECO:0007669"/>
    <property type="project" value="UniProtKB-KW"/>
</dbReference>
<evidence type="ECO:0000256" key="2">
    <source>
        <dbReference type="ARBA" id="ARBA00008164"/>
    </source>
</evidence>
<dbReference type="CDD" id="cd08829">
    <property type="entry name" value="SPFH_paraslipin"/>
    <property type="match status" value="1"/>
</dbReference>
<dbReference type="InterPro" id="IPR050710">
    <property type="entry name" value="Band7/mec-2_domain"/>
</dbReference>
<dbReference type="InterPro" id="IPR018080">
    <property type="entry name" value="Band_7/stomatin-like_CS"/>
</dbReference>
<keyword evidence="5 8" id="KW-1133">Transmembrane helix</keyword>
<comment type="similarity">
    <text evidence="2">Belongs to the band 7/mec-2 family.</text>
</comment>
<dbReference type="InterPro" id="IPR001972">
    <property type="entry name" value="Stomatin_HflK_fam"/>
</dbReference>
<evidence type="ECO:0000256" key="5">
    <source>
        <dbReference type="ARBA" id="ARBA00022989"/>
    </source>
</evidence>
<organism evidence="10">
    <name type="scientific">uncultured Alphaproteobacteria bacterium</name>
    <dbReference type="NCBI Taxonomy" id="91750"/>
    <lineage>
        <taxon>Bacteria</taxon>
        <taxon>Pseudomonadati</taxon>
        <taxon>Pseudomonadota</taxon>
        <taxon>Alphaproteobacteria</taxon>
        <taxon>environmental samples</taxon>
    </lineage>
</organism>
<reference evidence="10" key="1">
    <citation type="submission" date="2016-04" db="EMBL/GenBank/DDBJ databases">
        <authorList>
            <person name="Evans L.H."/>
            <person name="Alamgir A."/>
            <person name="Owens N."/>
            <person name="Weber N.D."/>
            <person name="Virtaneva K."/>
            <person name="Barbian K."/>
            <person name="Babar A."/>
            <person name="Rosenke K."/>
        </authorList>
    </citation>
    <scope>NUCLEOTIDE SEQUENCE</scope>
    <source>
        <strain evidence="10">86</strain>
    </source>
</reference>
<dbReference type="GO" id="GO:0005886">
    <property type="term" value="C:plasma membrane"/>
    <property type="evidence" value="ECO:0007669"/>
    <property type="project" value="UniProtKB-ARBA"/>
</dbReference>
<accession>A0A212KLI6</accession>
<keyword evidence="6 8" id="KW-0472">Membrane</keyword>
<feature type="region of interest" description="Disordered" evidence="7">
    <location>
        <begin position="301"/>
        <end position="336"/>
    </location>
</feature>
<feature type="transmembrane region" description="Helical" evidence="8">
    <location>
        <begin position="6"/>
        <end position="27"/>
    </location>
</feature>
<evidence type="ECO:0000256" key="4">
    <source>
        <dbReference type="ARBA" id="ARBA00022692"/>
    </source>
</evidence>
<name>A0A212KLI6_9PROT</name>
<evidence type="ECO:0000256" key="1">
    <source>
        <dbReference type="ARBA" id="ARBA00004167"/>
    </source>
</evidence>